<feature type="transmembrane region" description="Helical" evidence="8">
    <location>
        <begin position="63"/>
        <end position="84"/>
    </location>
</feature>
<feature type="transmembrane region" description="Helical" evidence="8">
    <location>
        <begin position="96"/>
        <end position="120"/>
    </location>
</feature>
<proteinExistence type="inferred from homology"/>
<keyword evidence="3" id="KW-1003">Cell membrane</keyword>
<evidence type="ECO:0000256" key="6">
    <source>
        <dbReference type="ARBA" id="ARBA00022989"/>
    </source>
</evidence>
<dbReference type="InterPro" id="IPR007227">
    <property type="entry name" value="Cell_shape_determining_MreD"/>
</dbReference>
<dbReference type="AlphaFoldDB" id="A0A9D1PR02"/>
<keyword evidence="6 8" id="KW-1133">Transmembrane helix</keyword>
<comment type="similarity">
    <text evidence="2">Belongs to the MreD family.</text>
</comment>
<evidence type="ECO:0000313" key="9">
    <source>
        <dbReference type="EMBL" id="HIV85274.1"/>
    </source>
</evidence>
<evidence type="ECO:0000256" key="3">
    <source>
        <dbReference type="ARBA" id="ARBA00022475"/>
    </source>
</evidence>
<comment type="caution">
    <text evidence="9">The sequence shown here is derived from an EMBL/GenBank/DDBJ whole genome shotgun (WGS) entry which is preliminary data.</text>
</comment>
<keyword evidence="5" id="KW-0133">Cell shape</keyword>
<organism evidence="9 10">
    <name type="scientific">Candidatus Monoglobus merdigallinarum</name>
    <dbReference type="NCBI Taxonomy" id="2838698"/>
    <lineage>
        <taxon>Bacteria</taxon>
        <taxon>Bacillati</taxon>
        <taxon>Bacillota</taxon>
        <taxon>Clostridia</taxon>
        <taxon>Monoglobales</taxon>
        <taxon>Monoglobaceae</taxon>
        <taxon>Monoglobus</taxon>
    </lineage>
</organism>
<reference evidence="9" key="1">
    <citation type="journal article" date="2021" name="PeerJ">
        <title>Extensive microbial diversity within the chicken gut microbiome revealed by metagenomics and culture.</title>
        <authorList>
            <person name="Gilroy R."/>
            <person name="Ravi A."/>
            <person name="Getino M."/>
            <person name="Pursley I."/>
            <person name="Horton D.L."/>
            <person name="Alikhan N.F."/>
            <person name="Baker D."/>
            <person name="Gharbi K."/>
            <person name="Hall N."/>
            <person name="Watson M."/>
            <person name="Adriaenssens E.M."/>
            <person name="Foster-Nyarko E."/>
            <person name="Jarju S."/>
            <person name="Secka A."/>
            <person name="Antonio M."/>
            <person name="Oren A."/>
            <person name="Chaudhuri R.R."/>
            <person name="La Ragione R."/>
            <person name="Hildebrand F."/>
            <person name="Pallen M.J."/>
        </authorList>
    </citation>
    <scope>NUCLEOTIDE SEQUENCE</scope>
    <source>
        <strain evidence="9">5790</strain>
    </source>
</reference>
<dbReference type="NCBIfam" id="TIGR03426">
    <property type="entry name" value="shape_MreD"/>
    <property type="match status" value="1"/>
</dbReference>
<dbReference type="Pfam" id="PF04093">
    <property type="entry name" value="MreD"/>
    <property type="match status" value="1"/>
</dbReference>
<evidence type="ECO:0000313" key="10">
    <source>
        <dbReference type="Proteomes" id="UP000824162"/>
    </source>
</evidence>
<evidence type="ECO:0000256" key="8">
    <source>
        <dbReference type="SAM" id="Phobius"/>
    </source>
</evidence>
<dbReference type="GO" id="GO:0008360">
    <property type="term" value="P:regulation of cell shape"/>
    <property type="evidence" value="ECO:0007669"/>
    <property type="project" value="UniProtKB-KW"/>
</dbReference>
<reference evidence="9" key="2">
    <citation type="submission" date="2021-04" db="EMBL/GenBank/DDBJ databases">
        <authorList>
            <person name="Gilroy R."/>
        </authorList>
    </citation>
    <scope>NUCLEOTIDE SEQUENCE</scope>
    <source>
        <strain evidence="9">5790</strain>
    </source>
</reference>
<feature type="transmembrane region" description="Helical" evidence="8">
    <location>
        <begin position="33"/>
        <end position="57"/>
    </location>
</feature>
<name>A0A9D1PR02_9FIRM</name>
<feature type="transmembrane region" description="Helical" evidence="8">
    <location>
        <begin position="6"/>
        <end position="26"/>
    </location>
</feature>
<evidence type="ECO:0000256" key="2">
    <source>
        <dbReference type="ARBA" id="ARBA00007776"/>
    </source>
</evidence>
<evidence type="ECO:0000256" key="7">
    <source>
        <dbReference type="ARBA" id="ARBA00023136"/>
    </source>
</evidence>
<dbReference type="GO" id="GO:0005886">
    <property type="term" value="C:plasma membrane"/>
    <property type="evidence" value="ECO:0007669"/>
    <property type="project" value="UniProtKB-SubCell"/>
</dbReference>
<dbReference type="Proteomes" id="UP000824162">
    <property type="component" value="Unassembled WGS sequence"/>
</dbReference>
<protein>
    <submittedName>
        <fullName evidence="9">Rod shape-determining protein MreD</fullName>
    </submittedName>
</protein>
<keyword evidence="7 8" id="KW-0472">Membrane</keyword>
<evidence type="ECO:0000256" key="5">
    <source>
        <dbReference type="ARBA" id="ARBA00022960"/>
    </source>
</evidence>
<comment type="subcellular location">
    <subcellularLocation>
        <location evidence="1">Cell membrane</location>
        <topology evidence="1">Multi-pass membrane protein</topology>
    </subcellularLocation>
</comment>
<keyword evidence="4 8" id="KW-0812">Transmembrane</keyword>
<gene>
    <name evidence="9" type="primary">mreD</name>
    <name evidence="9" type="ORF">H9900_00505</name>
</gene>
<feature type="transmembrane region" description="Helical" evidence="8">
    <location>
        <begin position="135"/>
        <end position="153"/>
    </location>
</feature>
<sequence>MKILHHGLWLIIIIILQSAIINDLTVFGVSANLFLVFTALIGFLCGRVQGTVCGIVFGLVYDIYVGSFIGVSALSFAVVGYFSAVLSDRFYGGPGFYVFMCLGAAAVAVNECICLIPYSVSIQNVASLGSAVRNIGINALLSAVLILPMLWLVNRTLNIFKLKNTKSFR</sequence>
<dbReference type="EMBL" id="DXIJ01000007">
    <property type="protein sequence ID" value="HIV85274.1"/>
    <property type="molecule type" value="Genomic_DNA"/>
</dbReference>
<evidence type="ECO:0000256" key="4">
    <source>
        <dbReference type="ARBA" id="ARBA00022692"/>
    </source>
</evidence>
<evidence type="ECO:0000256" key="1">
    <source>
        <dbReference type="ARBA" id="ARBA00004651"/>
    </source>
</evidence>
<accession>A0A9D1PR02</accession>